<dbReference type="PANTHER" id="PTHR33964:SF9">
    <property type="match status" value="1"/>
</dbReference>
<dbReference type="OrthoDB" id="10051804at2759"/>
<evidence type="ECO:0000313" key="3">
    <source>
        <dbReference type="EMBL" id="CAG9770277.1"/>
    </source>
</evidence>
<dbReference type="EMBL" id="OU892282">
    <property type="protein sequence ID" value="CAG9770277.1"/>
    <property type="molecule type" value="Genomic_DNA"/>
</dbReference>
<feature type="chain" id="PRO_5040203699" evidence="2">
    <location>
        <begin position="19"/>
        <end position="420"/>
    </location>
</feature>
<gene>
    <name evidence="3" type="ORF">CEUTPL_LOCUS10732</name>
</gene>
<dbReference type="PANTHER" id="PTHR33964">
    <property type="entry name" value="RE45066P-RELATED"/>
    <property type="match status" value="1"/>
</dbReference>
<feature type="compositionally biased region" description="Polar residues" evidence="1">
    <location>
        <begin position="293"/>
        <end position="309"/>
    </location>
</feature>
<reference evidence="3" key="1">
    <citation type="submission" date="2022-01" db="EMBL/GenBank/DDBJ databases">
        <authorList>
            <person name="King R."/>
        </authorList>
    </citation>
    <scope>NUCLEOTIDE SEQUENCE</scope>
</reference>
<sequence length="420" mass="47312">MWWKISVILFLALTSTSAQRDCSKNEYDRCIKIADPLVREAHLVFPDNLKDIDLVCRAWSTFVDCLKAYTENCFTDQQRKQFNKAVESPIESVHQMCMQPNYRKEYLQYAPCIKSTIIEKIHCGPHYSLLVDQAEQGDVISKATLCCSHERFKQCVLKETRRLCDRGISDGPAARFASQIIDKALRFMQEQCINNIPNSADCTSPHDSLPSYSDRSDPFSVINTASSEVYPWSTQQQERFPKVASSTPSSWAISSSGSPSRAEADNSIFPTQNLGTRTRPGSYGRSYSWPIDPSSTTTEASVQSSTPQYNKETMASWDLYNRLNNINNRNSGKNPPTSYRSSPTENTPSTTTNRYDYSSTPFWNPSTSETWYPAAGNQLTNEVDEPNQLGLKKPQNSGFRSEISGILGLLVVIINVLRTM</sequence>
<name>A0A9N9MUK6_9CUCU</name>
<keyword evidence="2" id="KW-0732">Signal</keyword>
<organism evidence="3 4">
    <name type="scientific">Ceutorhynchus assimilis</name>
    <name type="common">cabbage seed weevil</name>
    <dbReference type="NCBI Taxonomy" id="467358"/>
    <lineage>
        <taxon>Eukaryota</taxon>
        <taxon>Metazoa</taxon>
        <taxon>Ecdysozoa</taxon>
        <taxon>Arthropoda</taxon>
        <taxon>Hexapoda</taxon>
        <taxon>Insecta</taxon>
        <taxon>Pterygota</taxon>
        <taxon>Neoptera</taxon>
        <taxon>Endopterygota</taxon>
        <taxon>Coleoptera</taxon>
        <taxon>Polyphaga</taxon>
        <taxon>Cucujiformia</taxon>
        <taxon>Curculionidae</taxon>
        <taxon>Ceutorhynchinae</taxon>
        <taxon>Ceutorhynchus</taxon>
    </lineage>
</organism>
<dbReference type="Proteomes" id="UP001152799">
    <property type="component" value="Chromosome 6"/>
</dbReference>
<feature type="region of interest" description="Disordered" evidence="1">
    <location>
        <begin position="324"/>
        <end position="360"/>
    </location>
</feature>
<feature type="compositionally biased region" description="Low complexity" evidence="1">
    <location>
        <begin position="244"/>
        <end position="261"/>
    </location>
</feature>
<evidence type="ECO:0000256" key="2">
    <source>
        <dbReference type="SAM" id="SignalP"/>
    </source>
</evidence>
<accession>A0A9N9MUK6</accession>
<keyword evidence="4" id="KW-1185">Reference proteome</keyword>
<feature type="compositionally biased region" description="Low complexity" evidence="1">
    <location>
        <begin position="341"/>
        <end position="353"/>
    </location>
</feature>
<proteinExistence type="predicted"/>
<dbReference type="AlphaFoldDB" id="A0A9N9MUK6"/>
<feature type="compositionally biased region" description="Polar residues" evidence="1">
    <location>
        <begin position="331"/>
        <end position="340"/>
    </location>
</feature>
<evidence type="ECO:0000313" key="4">
    <source>
        <dbReference type="Proteomes" id="UP001152799"/>
    </source>
</evidence>
<protein>
    <submittedName>
        <fullName evidence="3">Uncharacterized protein</fullName>
    </submittedName>
</protein>
<feature type="region of interest" description="Disordered" evidence="1">
    <location>
        <begin position="233"/>
        <end position="309"/>
    </location>
</feature>
<evidence type="ECO:0000256" key="1">
    <source>
        <dbReference type="SAM" id="MobiDB-lite"/>
    </source>
</evidence>
<feature type="signal peptide" evidence="2">
    <location>
        <begin position="1"/>
        <end position="18"/>
    </location>
</feature>